<evidence type="ECO:0000313" key="4">
    <source>
        <dbReference type="Proteomes" id="UP000243688"/>
    </source>
</evidence>
<organism evidence="3 4">
    <name type="scientific">Candidatus Reconcilbacillus cellulovorans</name>
    <dbReference type="NCBI Taxonomy" id="1906605"/>
    <lineage>
        <taxon>Bacteria</taxon>
        <taxon>Bacillati</taxon>
        <taxon>Bacillota</taxon>
        <taxon>Bacilli</taxon>
        <taxon>Bacillales</taxon>
        <taxon>Paenibacillaceae</taxon>
        <taxon>Candidatus Reconcilbacillus</taxon>
    </lineage>
</organism>
<dbReference type="AlphaFoldDB" id="A0A2A6DZS3"/>
<keyword evidence="2" id="KW-0812">Transmembrane</keyword>
<gene>
    <name evidence="3" type="ORF">BLM47_08995</name>
</gene>
<evidence type="ECO:0008006" key="5">
    <source>
        <dbReference type="Google" id="ProtNLM"/>
    </source>
</evidence>
<comment type="caution">
    <text evidence="3">The sequence shown here is derived from an EMBL/GenBank/DDBJ whole genome shotgun (WGS) entry which is preliminary data.</text>
</comment>
<accession>A0A2A6DZS3</accession>
<dbReference type="Pfam" id="PF07454">
    <property type="entry name" value="SpoIIP"/>
    <property type="match status" value="1"/>
</dbReference>
<feature type="transmembrane region" description="Helical" evidence="2">
    <location>
        <begin position="12"/>
        <end position="33"/>
    </location>
</feature>
<reference evidence="3 4" key="1">
    <citation type="submission" date="2016-12" db="EMBL/GenBank/DDBJ databases">
        <title>Candidatus Reconcilibacillus cellulovorans genome.</title>
        <authorList>
            <person name="Kolinko S."/>
            <person name="Wu Y.-W."/>
            <person name="Tachea F."/>
            <person name="Denzel E."/>
            <person name="Hiras J."/>
            <person name="Baecker N."/>
            <person name="Chan L.J."/>
            <person name="Eichorst S.A."/>
            <person name="Frey D."/>
            <person name="Adams P.D."/>
            <person name="Pray T."/>
            <person name="Tanjore D."/>
            <person name="Petzold C.J."/>
            <person name="Gladden J.M."/>
            <person name="Simmons B.A."/>
            <person name="Singer S.W."/>
        </authorList>
    </citation>
    <scope>NUCLEOTIDE SEQUENCE [LARGE SCALE GENOMIC DNA]</scope>
    <source>
        <strain evidence="3">JTherm</strain>
    </source>
</reference>
<dbReference type="EMBL" id="MOXJ01000020">
    <property type="protein sequence ID" value="PDO10059.1"/>
    <property type="molecule type" value="Genomic_DNA"/>
</dbReference>
<sequence>MRQAAAWIRRSGVWLGTAFGLQVLAAVSGWAMVRTGVDPFRMWIPSFFQDSGAKKMAAAAERVLRDRVAWLLETELHGPAAFALSQFPVPVRKSATAVPTDMPAASIFPSPASPTPRPSTERPISAGSSGVGTLGPTATTLQGTVLLKRVLIYHSHPYESWISETQKTDDHKTNITLVGRRLAESLERLGVGVVHTAVDYRKEVPNYNWYYSYKYSLQTIRDVMAVYPDVAFFFDIHRDSFGRDRTTLERNGTTYAKIMFVVGRQNPNWEQNEAFARRLDALLNAEMPGISRGMKDKDAAEGHGEYNQSVSPNSILVEIGGPENTLEECYRSADVLASAIAAVVRERVAAGKED</sequence>
<proteinExistence type="predicted"/>
<protein>
    <recommendedName>
        <fullName evidence="5">Stage II sporulation protein P</fullName>
    </recommendedName>
</protein>
<evidence type="ECO:0000313" key="3">
    <source>
        <dbReference type="EMBL" id="PDO10059.1"/>
    </source>
</evidence>
<dbReference type="Proteomes" id="UP000243688">
    <property type="component" value="Unassembled WGS sequence"/>
</dbReference>
<name>A0A2A6DZS3_9BACL</name>
<keyword evidence="2" id="KW-1133">Transmembrane helix</keyword>
<dbReference type="InterPro" id="IPR010897">
    <property type="entry name" value="Spore_II_P"/>
</dbReference>
<evidence type="ECO:0000256" key="2">
    <source>
        <dbReference type="SAM" id="Phobius"/>
    </source>
</evidence>
<evidence type="ECO:0000256" key="1">
    <source>
        <dbReference type="SAM" id="MobiDB-lite"/>
    </source>
</evidence>
<feature type="region of interest" description="Disordered" evidence="1">
    <location>
        <begin position="105"/>
        <end position="133"/>
    </location>
</feature>
<dbReference type="NCBIfam" id="TIGR02867">
    <property type="entry name" value="spore_II_P"/>
    <property type="match status" value="1"/>
</dbReference>
<keyword evidence="2" id="KW-0472">Membrane</keyword>